<dbReference type="EMBL" id="GBRH01239294">
    <property type="protein sequence ID" value="JAD58601.1"/>
    <property type="molecule type" value="Transcribed_RNA"/>
</dbReference>
<reference evidence="1" key="2">
    <citation type="journal article" date="2015" name="Data Brief">
        <title>Shoot transcriptome of the giant reed, Arundo donax.</title>
        <authorList>
            <person name="Barrero R.A."/>
            <person name="Guerrero F.D."/>
            <person name="Moolhuijzen P."/>
            <person name="Goolsby J.A."/>
            <person name="Tidwell J."/>
            <person name="Bellgard S.E."/>
            <person name="Bellgard M.I."/>
        </authorList>
    </citation>
    <scope>NUCLEOTIDE SEQUENCE</scope>
    <source>
        <tissue evidence="1">Shoot tissue taken approximately 20 cm above the soil surface</tissue>
    </source>
</reference>
<organism evidence="1">
    <name type="scientific">Arundo donax</name>
    <name type="common">Giant reed</name>
    <name type="synonym">Donax arundinaceus</name>
    <dbReference type="NCBI Taxonomy" id="35708"/>
    <lineage>
        <taxon>Eukaryota</taxon>
        <taxon>Viridiplantae</taxon>
        <taxon>Streptophyta</taxon>
        <taxon>Embryophyta</taxon>
        <taxon>Tracheophyta</taxon>
        <taxon>Spermatophyta</taxon>
        <taxon>Magnoliopsida</taxon>
        <taxon>Liliopsida</taxon>
        <taxon>Poales</taxon>
        <taxon>Poaceae</taxon>
        <taxon>PACMAD clade</taxon>
        <taxon>Arundinoideae</taxon>
        <taxon>Arundineae</taxon>
        <taxon>Arundo</taxon>
    </lineage>
</organism>
<name>A0A0A9B5K9_ARUDO</name>
<protein>
    <submittedName>
        <fullName evidence="1">Uncharacterized protein</fullName>
    </submittedName>
</protein>
<evidence type="ECO:0000313" key="1">
    <source>
        <dbReference type="EMBL" id="JAD58601.1"/>
    </source>
</evidence>
<proteinExistence type="predicted"/>
<reference evidence="1" key="1">
    <citation type="submission" date="2014-09" db="EMBL/GenBank/DDBJ databases">
        <authorList>
            <person name="Magalhaes I.L.F."/>
            <person name="Oliveira U."/>
            <person name="Santos F.R."/>
            <person name="Vidigal T.H.D.A."/>
            <person name="Brescovit A.D."/>
            <person name="Santos A.J."/>
        </authorList>
    </citation>
    <scope>NUCLEOTIDE SEQUENCE</scope>
    <source>
        <tissue evidence="1">Shoot tissue taken approximately 20 cm above the soil surface</tissue>
    </source>
</reference>
<sequence length="32" mass="3656">MWVCSPKVPHRASKQAFHLEKLSARRSSFIGT</sequence>
<accession>A0A0A9B5K9</accession>
<dbReference type="AlphaFoldDB" id="A0A0A9B5K9"/>